<dbReference type="InterPro" id="IPR006311">
    <property type="entry name" value="TAT_signal"/>
</dbReference>
<dbReference type="InterPro" id="IPR038765">
    <property type="entry name" value="Papain-like_cys_pep_sf"/>
</dbReference>
<dbReference type="PROSITE" id="PS51318">
    <property type="entry name" value="TAT"/>
    <property type="match status" value="1"/>
</dbReference>
<dbReference type="PANTHER" id="PTHR33490:SF3">
    <property type="entry name" value="CONSERVED INTEGRAL MEMBRANE PROTEIN"/>
    <property type="match status" value="1"/>
</dbReference>
<dbReference type="PANTHER" id="PTHR33490">
    <property type="entry name" value="BLR5614 PROTEIN-RELATED"/>
    <property type="match status" value="1"/>
</dbReference>
<keyword evidence="2" id="KW-0732">Signal</keyword>
<dbReference type="Proteomes" id="UP000315003">
    <property type="component" value="Chromosome"/>
</dbReference>
<evidence type="ECO:0000259" key="3">
    <source>
        <dbReference type="SMART" id="SM00460"/>
    </source>
</evidence>
<feature type="domain" description="Transglutaminase-like" evidence="3">
    <location>
        <begin position="222"/>
        <end position="279"/>
    </location>
</feature>
<dbReference type="SMART" id="SM00460">
    <property type="entry name" value="TGc"/>
    <property type="match status" value="1"/>
</dbReference>
<dbReference type="Pfam" id="PF01841">
    <property type="entry name" value="Transglut_core"/>
    <property type="match status" value="1"/>
</dbReference>
<name>A0A517SZD5_9BACT</name>
<dbReference type="SUPFAM" id="SSF54001">
    <property type="entry name" value="Cysteine proteinases"/>
    <property type="match status" value="1"/>
</dbReference>
<evidence type="ECO:0000256" key="2">
    <source>
        <dbReference type="SAM" id="SignalP"/>
    </source>
</evidence>
<keyword evidence="5" id="KW-1185">Reference proteome</keyword>
<protein>
    <submittedName>
        <fullName evidence="4">Transglutaminase-like superfamily protein</fullName>
    </submittedName>
</protein>
<evidence type="ECO:0000313" key="5">
    <source>
        <dbReference type="Proteomes" id="UP000315003"/>
    </source>
</evidence>
<evidence type="ECO:0000256" key="1">
    <source>
        <dbReference type="SAM" id="MobiDB-lite"/>
    </source>
</evidence>
<dbReference type="InterPro" id="IPR002931">
    <property type="entry name" value="Transglutaminase-like"/>
</dbReference>
<evidence type="ECO:0000313" key="4">
    <source>
        <dbReference type="EMBL" id="QDT61515.1"/>
    </source>
</evidence>
<dbReference type="EMBL" id="CP036272">
    <property type="protein sequence ID" value="QDT61515.1"/>
    <property type="molecule type" value="Genomic_DNA"/>
</dbReference>
<feature type="region of interest" description="Disordered" evidence="1">
    <location>
        <begin position="33"/>
        <end position="53"/>
    </location>
</feature>
<proteinExistence type="predicted"/>
<organism evidence="4 5">
    <name type="scientific">Stieleria bergensis</name>
    <dbReference type="NCBI Taxonomy" id="2528025"/>
    <lineage>
        <taxon>Bacteria</taxon>
        <taxon>Pseudomonadati</taxon>
        <taxon>Planctomycetota</taxon>
        <taxon>Planctomycetia</taxon>
        <taxon>Pirellulales</taxon>
        <taxon>Pirellulaceae</taxon>
        <taxon>Stieleria</taxon>
    </lineage>
</organism>
<feature type="signal peptide" evidence="2">
    <location>
        <begin position="1"/>
        <end position="34"/>
    </location>
</feature>
<dbReference type="Gene3D" id="3.10.620.30">
    <property type="match status" value="1"/>
</dbReference>
<feature type="chain" id="PRO_5021858302" evidence="2">
    <location>
        <begin position="35"/>
        <end position="337"/>
    </location>
</feature>
<reference evidence="4 5" key="1">
    <citation type="submission" date="2019-02" db="EMBL/GenBank/DDBJ databases">
        <title>Deep-cultivation of Planctomycetes and their phenomic and genomic characterization uncovers novel biology.</title>
        <authorList>
            <person name="Wiegand S."/>
            <person name="Jogler M."/>
            <person name="Boedeker C."/>
            <person name="Pinto D."/>
            <person name="Vollmers J."/>
            <person name="Rivas-Marin E."/>
            <person name="Kohn T."/>
            <person name="Peeters S.H."/>
            <person name="Heuer A."/>
            <person name="Rast P."/>
            <person name="Oberbeckmann S."/>
            <person name="Bunk B."/>
            <person name="Jeske O."/>
            <person name="Meyerdierks A."/>
            <person name="Storesund J.E."/>
            <person name="Kallscheuer N."/>
            <person name="Luecker S."/>
            <person name="Lage O.M."/>
            <person name="Pohl T."/>
            <person name="Merkel B.J."/>
            <person name="Hornburger P."/>
            <person name="Mueller R.-W."/>
            <person name="Bruemmer F."/>
            <person name="Labrenz M."/>
            <person name="Spormann A.M."/>
            <person name="Op den Camp H."/>
            <person name="Overmann J."/>
            <person name="Amann R."/>
            <person name="Jetten M.S.M."/>
            <person name="Mascher T."/>
            <person name="Medema M.H."/>
            <person name="Devos D.P."/>
            <person name="Kaster A.-K."/>
            <person name="Ovreas L."/>
            <person name="Rohde M."/>
            <person name="Galperin M.Y."/>
            <person name="Jogler C."/>
        </authorList>
    </citation>
    <scope>NUCLEOTIDE SEQUENCE [LARGE SCALE GENOMIC DNA]</scope>
    <source>
        <strain evidence="4 5">SV_7m_r</strain>
    </source>
</reference>
<sequence length="337" mass="38243" precursor="true">MRQHNLMLNRRNWMSAAGSLCAASALLPATVSSAGDKPVQGDNGDGSPESPQYIEQPLSHWRIGLILTTPVACTNGLATFPVPSNWPEQKITIRNQEVDPEVTRWQVRDLGGGTQQVVLQMPRINAGAKVSALFEFDIERDRIQPPEDTSALIIPKSISRELRLYMGVSPEIDTTSRIIRNVAVELEKEPVDNAWQRVEQVYDYVRDKVQYVEGDIKKASKALLDGFGDCEEMTSLFVAICRNLGIPARVVWIPDHSYPEFYLETPDKKGYWYPCQVAGTRQFGRMDEARPVLQKGDRFRVPEKKRETVRYVAEYFRCDRRGNGAPRPNFVREAFEL</sequence>
<gene>
    <name evidence="4" type="ORF">SV7mr_40520</name>
</gene>
<dbReference type="AlphaFoldDB" id="A0A517SZD5"/>
<accession>A0A517SZD5</accession>